<evidence type="ECO:0000313" key="9">
    <source>
        <dbReference type="EMBL" id="SUZ47697.1"/>
    </source>
</evidence>
<reference evidence="9" key="1">
    <citation type="submission" date="2018-05" db="EMBL/GenBank/DDBJ databases">
        <authorList>
            <person name="Lanie J.A."/>
            <person name="Ng W.-L."/>
            <person name="Kazmierczak K.M."/>
            <person name="Andrzejewski T.M."/>
            <person name="Davidsen T.M."/>
            <person name="Wayne K.J."/>
            <person name="Tettelin H."/>
            <person name="Glass J.I."/>
            <person name="Rusch D."/>
            <person name="Podicherti R."/>
            <person name="Tsui H.-C.T."/>
            <person name="Winkler M.E."/>
        </authorList>
    </citation>
    <scope>NUCLEOTIDE SEQUENCE</scope>
</reference>
<dbReference type="GO" id="GO:0004044">
    <property type="term" value="F:amidophosphoribosyltransferase activity"/>
    <property type="evidence" value="ECO:0007669"/>
    <property type="project" value="UniProtKB-EC"/>
</dbReference>
<dbReference type="SUPFAM" id="SSF53271">
    <property type="entry name" value="PRTase-like"/>
    <property type="match status" value="1"/>
</dbReference>
<keyword evidence="7" id="KW-0315">Glutamine amidotransferase</keyword>
<evidence type="ECO:0000256" key="4">
    <source>
        <dbReference type="ARBA" id="ARBA00022676"/>
    </source>
</evidence>
<proteinExistence type="inferred from homology"/>
<dbReference type="InterPro" id="IPR029055">
    <property type="entry name" value="Ntn_hydrolases_N"/>
</dbReference>
<accession>A0A381MZG9</accession>
<keyword evidence="6" id="KW-0658">Purine biosynthesis</keyword>
<evidence type="ECO:0000256" key="2">
    <source>
        <dbReference type="ARBA" id="ARBA00010138"/>
    </source>
</evidence>
<dbReference type="Gene3D" id="3.60.20.10">
    <property type="entry name" value="Glutamine Phosphoribosylpyrophosphate, subunit 1, domain 1"/>
    <property type="match status" value="1"/>
</dbReference>
<dbReference type="CDD" id="cd06223">
    <property type="entry name" value="PRTases_typeI"/>
    <property type="match status" value="1"/>
</dbReference>
<dbReference type="EMBL" id="UINC01000031">
    <property type="protein sequence ID" value="SUZ47697.1"/>
    <property type="molecule type" value="Genomic_DNA"/>
</dbReference>
<dbReference type="Gene3D" id="3.40.50.2020">
    <property type="match status" value="1"/>
</dbReference>
<evidence type="ECO:0000256" key="3">
    <source>
        <dbReference type="ARBA" id="ARBA00011941"/>
    </source>
</evidence>
<name>A0A381MZG9_9ZZZZ</name>
<sequence length="481" mass="52591">VSDTQPVINMNIDDKPHEECGIVGAFIPGESVARTAFFGLFALQHRGQESAGIATSEGDEIRLKARMGLVSQVFHEETLAGLPGHLGIGHTRYSTMGGSKEYNAQPLIANGQRGQIAVGHNGNVINAAELRVEMTEEFGSTFEKTSDTEVIAELFAKAPGSDWFEVSAYAMRRLKGAYSLVIMTKDQLIAVRDPLGIRPLCLGTLNGGWVVASETAALDNLGAEFVREFENGETVLIDKNGIRSRIWASARTTHAMCVFEQIYFARPDSILNGELAYETRQRLGAEVYREHPVDADIVVGIPDSSTPHAVGLAAEAKIPYTEAIIRNRYVGRTFIQPDQRSRAEGVQTKFNPMRGVISGKRILVVDDSVVRSTTITRVIKMLRRAGAKEIHVRVASPPIKSTCHFGVDMATLNELIAANKTVAEITEYIDADSLAYLSVKGLLRAVRAPENSYCTGCFTGNYPIPVQLEMNKMRFEVASNT</sequence>
<dbReference type="NCBIfam" id="TIGR01134">
    <property type="entry name" value="purF"/>
    <property type="match status" value="1"/>
</dbReference>
<dbReference type="PIRSF" id="PIRSF000485">
    <property type="entry name" value="Amd_phspho_trans"/>
    <property type="match status" value="1"/>
</dbReference>
<dbReference type="HAMAP" id="MF_01931">
    <property type="entry name" value="PurF"/>
    <property type="match status" value="1"/>
</dbReference>
<dbReference type="EC" id="2.4.2.14" evidence="3"/>
<keyword evidence="5" id="KW-0808">Transferase</keyword>
<gene>
    <name evidence="9" type="ORF">METZ01_LOCUS551</name>
</gene>
<dbReference type="GO" id="GO:0009113">
    <property type="term" value="P:purine nucleobase biosynthetic process"/>
    <property type="evidence" value="ECO:0007669"/>
    <property type="project" value="InterPro"/>
</dbReference>
<dbReference type="PROSITE" id="PS51278">
    <property type="entry name" value="GATASE_TYPE_2"/>
    <property type="match status" value="1"/>
</dbReference>
<dbReference type="GO" id="GO:0006189">
    <property type="term" value="P:'de novo' IMP biosynthetic process"/>
    <property type="evidence" value="ECO:0007669"/>
    <property type="project" value="UniProtKB-UniPathway"/>
</dbReference>
<feature type="domain" description="Glutamine amidotransferase type-2" evidence="8">
    <location>
        <begin position="20"/>
        <end position="240"/>
    </location>
</feature>
<feature type="non-terminal residue" evidence="9">
    <location>
        <position position="1"/>
    </location>
</feature>
<comment type="pathway">
    <text evidence="1">Purine metabolism; IMP biosynthesis via de novo pathway; N(1)-(5-phospho-D-ribosyl)glycinamide from 5-phospho-alpha-D-ribose 1-diphosphate: step 1/2.</text>
</comment>
<dbReference type="AlphaFoldDB" id="A0A381MZG9"/>
<dbReference type="PANTHER" id="PTHR11907">
    <property type="entry name" value="AMIDOPHOSPHORIBOSYLTRANSFERASE"/>
    <property type="match status" value="1"/>
</dbReference>
<protein>
    <recommendedName>
        <fullName evidence="3">amidophosphoribosyltransferase</fullName>
        <ecNumber evidence="3">2.4.2.14</ecNumber>
    </recommendedName>
</protein>
<dbReference type="SUPFAM" id="SSF56235">
    <property type="entry name" value="N-terminal nucleophile aminohydrolases (Ntn hydrolases)"/>
    <property type="match status" value="1"/>
</dbReference>
<dbReference type="InterPro" id="IPR000836">
    <property type="entry name" value="PRTase_dom"/>
</dbReference>
<evidence type="ECO:0000256" key="1">
    <source>
        <dbReference type="ARBA" id="ARBA00005209"/>
    </source>
</evidence>
<comment type="similarity">
    <text evidence="2">In the C-terminal section; belongs to the purine/pyrimidine phosphoribosyltransferase family.</text>
</comment>
<keyword evidence="4" id="KW-0328">Glycosyltransferase</keyword>
<evidence type="ECO:0000256" key="5">
    <source>
        <dbReference type="ARBA" id="ARBA00022679"/>
    </source>
</evidence>
<dbReference type="UniPathway" id="UPA00074">
    <property type="reaction ID" value="UER00124"/>
</dbReference>
<dbReference type="InterPro" id="IPR005854">
    <property type="entry name" value="PurF"/>
</dbReference>
<evidence type="ECO:0000256" key="6">
    <source>
        <dbReference type="ARBA" id="ARBA00022755"/>
    </source>
</evidence>
<organism evidence="9">
    <name type="scientific">marine metagenome</name>
    <dbReference type="NCBI Taxonomy" id="408172"/>
    <lineage>
        <taxon>unclassified sequences</taxon>
        <taxon>metagenomes</taxon>
        <taxon>ecological metagenomes</taxon>
    </lineage>
</organism>
<dbReference type="CDD" id="cd00715">
    <property type="entry name" value="GPATase_N"/>
    <property type="match status" value="1"/>
</dbReference>
<dbReference type="InterPro" id="IPR035584">
    <property type="entry name" value="PurF_N"/>
</dbReference>
<dbReference type="InterPro" id="IPR017932">
    <property type="entry name" value="GATase_2_dom"/>
</dbReference>
<evidence type="ECO:0000256" key="7">
    <source>
        <dbReference type="ARBA" id="ARBA00022962"/>
    </source>
</evidence>
<dbReference type="Pfam" id="PF00156">
    <property type="entry name" value="Pribosyltran"/>
    <property type="match status" value="1"/>
</dbReference>
<dbReference type="Pfam" id="PF13537">
    <property type="entry name" value="GATase_7"/>
    <property type="match status" value="1"/>
</dbReference>
<evidence type="ECO:0000259" key="8">
    <source>
        <dbReference type="PROSITE" id="PS51278"/>
    </source>
</evidence>
<dbReference type="InterPro" id="IPR029057">
    <property type="entry name" value="PRTase-like"/>
</dbReference>